<gene>
    <name evidence="1" type="ORF">AJ80_02847</name>
</gene>
<reference evidence="1 2" key="1">
    <citation type="submission" date="2017-10" db="EMBL/GenBank/DDBJ databases">
        <title>Comparative genomics in systemic dimorphic fungi from Ajellomycetaceae.</title>
        <authorList>
            <person name="Munoz J.F."/>
            <person name="Mcewen J.G."/>
            <person name="Clay O.K."/>
            <person name="Cuomo C.A."/>
        </authorList>
    </citation>
    <scope>NUCLEOTIDE SEQUENCE [LARGE SCALE GENOMIC DNA]</scope>
    <source>
        <strain evidence="1 2">UAMH7299</strain>
    </source>
</reference>
<evidence type="ECO:0000313" key="2">
    <source>
        <dbReference type="Proteomes" id="UP000224634"/>
    </source>
</evidence>
<keyword evidence="2" id="KW-1185">Reference proteome</keyword>
<protein>
    <submittedName>
        <fullName evidence="1">Uncharacterized protein</fullName>
    </submittedName>
</protein>
<comment type="caution">
    <text evidence="1">The sequence shown here is derived from an EMBL/GenBank/DDBJ whole genome shotgun (WGS) entry which is preliminary data.</text>
</comment>
<evidence type="ECO:0000313" key="1">
    <source>
        <dbReference type="EMBL" id="PGH23073.1"/>
    </source>
</evidence>
<dbReference type="Proteomes" id="UP000224634">
    <property type="component" value="Unassembled WGS sequence"/>
</dbReference>
<accession>A0A2B7YQ07</accession>
<name>A0A2B7YQ07_POLH7</name>
<dbReference type="EMBL" id="PDNA01000029">
    <property type="protein sequence ID" value="PGH23073.1"/>
    <property type="molecule type" value="Genomic_DNA"/>
</dbReference>
<dbReference type="OrthoDB" id="3440400at2759"/>
<dbReference type="AlphaFoldDB" id="A0A2B7YQ07"/>
<proteinExistence type="predicted"/>
<sequence>MALLFAQSHARPTESAMCLTVCYAEALKCAGGRDARNTGSEEEPCWTCCPGPASE</sequence>
<organism evidence="1 2">
    <name type="scientific">Polytolypa hystricis (strain UAMH7299)</name>
    <dbReference type="NCBI Taxonomy" id="1447883"/>
    <lineage>
        <taxon>Eukaryota</taxon>
        <taxon>Fungi</taxon>
        <taxon>Dikarya</taxon>
        <taxon>Ascomycota</taxon>
        <taxon>Pezizomycotina</taxon>
        <taxon>Eurotiomycetes</taxon>
        <taxon>Eurotiomycetidae</taxon>
        <taxon>Onygenales</taxon>
        <taxon>Onygenales incertae sedis</taxon>
        <taxon>Polytolypa</taxon>
    </lineage>
</organism>